<gene>
    <name evidence="1" type="ORF">A2811_02270</name>
    <name evidence="2" type="ORF">A2811_02275</name>
</gene>
<reference evidence="1 3" key="1">
    <citation type="journal article" date="2016" name="Nat. Commun.">
        <title>Thousands of microbial genomes shed light on interconnected biogeochemical processes in an aquifer system.</title>
        <authorList>
            <person name="Anantharaman K."/>
            <person name="Brown C.T."/>
            <person name="Hug L.A."/>
            <person name="Sharon I."/>
            <person name="Castelle C.J."/>
            <person name="Probst A.J."/>
            <person name="Thomas B.C."/>
            <person name="Singh A."/>
            <person name="Wilkins M.J."/>
            <person name="Karaoz U."/>
            <person name="Brodie E.L."/>
            <person name="Williams K.H."/>
            <person name="Hubbard S.S."/>
            <person name="Banfield J.F."/>
        </authorList>
    </citation>
    <scope>NUCLEOTIDE SEQUENCE [LARGE SCALE GENOMIC DNA]</scope>
</reference>
<proteinExistence type="predicted"/>
<dbReference type="AlphaFoldDB" id="A0A1F5ENY3"/>
<name>A0A1F5ENY3_9BACT</name>
<organism evidence="1 3">
    <name type="scientific">Candidatus Campbellbacteria bacterium RIFCSPHIGHO2_01_FULL_34_10</name>
    <dbReference type="NCBI Taxonomy" id="1797577"/>
    <lineage>
        <taxon>Bacteria</taxon>
        <taxon>Candidatus Campbelliibacteriota</taxon>
    </lineage>
</organism>
<evidence type="ECO:0000313" key="1">
    <source>
        <dbReference type="EMBL" id="OGD69103.1"/>
    </source>
</evidence>
<dbReference type="Proteomes" id="UP000186670">
    <property type="component" value="Unassembled WGS sequence"/>
</dbReference>
<comment type="caution">
    <text evidence="1">The sequence shown here is derived from an EMBL/GenBank/DDBJ whole genome shotgun (WGS) entry which is preliminary data.</text>
</comment>
<protein>
    <submittedName>
        <fullName evidence="1">Uncharacterized protein</fullName>
    </submittedName>
</protein>
<dbReference type="EMBL" id="MEZZ01000013">
    <property type="protein sequence ID" value="OGD69103.1"/>
    <property type="molecule type" value="Genomic_DNA"/>
</dbReference>
<accession>A0A1F5ENY3</accession>
<evidence type="ECO:0000313" key="2">
    <source>
        <dbReference type="EMBL" id="OGD69104.1"/>
    </source>
</evidence>
<evidence type="ECO:0000313" key="3">
    <source>
        <dbReference type="Proteomes" id="UP000186670"/>
    </source>
</evidence>
<sequence length="59" mass="6871">MQQIWLFFFDEILSRDETKKHNLSVAAETYEEAVGEAREKYAREIEKTKGLPGDLLLLV</sequence>
<dbReference type="EMBL" id="MEZZ01000013">
    <property type="protein sequence ID" value="OGD69104.1"/>
    <property type="molecule type" value="Genomic_DNA"/>
</dbReference>